<evidence type="ECO:0000256" key="4">
    <source>
        <dbReference type="ARBA" id="ARBA00022801"/>
    </source>
</evidence>
<dbReference type="EC" id="4.2.99.18" evidence="2"/>
<dbReference type="InterPro" id="IPR052054">
    <property type="entry name" value="Oxidative_DNA_repair_enzyme"/>
</dbReference>
<keyword evidence="12" id="KW-1185">Reference proteome</keyword>
<keyword evidence="6 11" id="KW-0456">Lyase</keyword>
<evidence type="ECO:0000256" key="1">
    <source>
        <dbReference type="ARBA" id="ARBA00010679"/>
    </source>
</evidence>
<evidence type="ECO:0000256" key="9">
    <source>
        <dbReference type="SAM" id="MobiDB-lite"/>
    </source>
</evidence>
<feature type="region of interest" description="Disordered" evidence="9">
    <location>
        <begin position="1"/>
        <end position="23"/>
    </location>
</feature>
<evidence type="ECO:0000313" key="12">
    <source>
        <dbReference type="Proteomes" id="UP000239649"/>
    </source>
</evidence>
<evidence type="ECO:0000256" key="3">
    <source>
        <dbReference type="ARBA" id="ARBA00022763"/>
    </source>
</evidence>
<organism evidence="11 12">
    <name type="scientific">Micractinium conductrix</name>
    <dbReference type="NCBI Taxonomy" id="554055"/>
    <lineage>
        <taxon>Eukaryota</taxon>
        <taxon>Viridiplantae</taxon>
        <taxon>Chlorophyta</taxon>
        <taxon>core chlorophytes</taxon>
        <taxon>Trebouxiophyceae</taxon>
        <taxon>Chlorellales</taxon>
        <taxon>Chlorellaceae</taxon>
        <taxon>Chlorella clade</taxon>
        <taxon>Micractinium</taxon>
    </lineage>
</organism>
<keyword evidence="5" id="KW-0234">DNA repair</keyword>
<reference evidence="11 12" key="1">
    <citation type="journal article" date="2018" name="Plant J.">
        <title>Genome sequences of Chlorella sorokiniana UTEX 1602 and Micractinium conductrix SAG 241.80: implications to maltose excretion by a green alga.</title>
        <authorList>
            <person name="Arriola M.B."/>
            <person name="Velmurugan N."/>
            <person name="Zhang Y."/>
            <person name="Plunkett M.H."/>
            <person name="Hondzo H."/>
            <person name="Barney B.M."/>
        </authorList>
    </citation>
    <scope>NUCLEOTIDE SEQUENCE [LARGE SCALE GENOMIC DNA]</scope>
    <source>
        <strain evidence="11 12">SAG 241.80</strain>
    </source>
</reference>
<dbReference type="AlphaFoldDB" id="A0A2P6VAZ9"/>
<name>A0A2P6VAZ9_9CHLO</name>
<feature type="domain" description="8-oxoguanine DNA glycosylase N-terminal" evidence="10">
    <location>
        <begin position="24"/>
        <end position="161"/>
    </location>
</feature>
<evidence type="ECO:0000313" key="11">
    <source>
        <dbReference type="EMBL" id="PSC71264.1"/>
    </source>
</evidence>
<dbReference type="STRING" id="554055.A0A2P6VAZ9"/>
<keyword evidence="7" id="KW-0326">Glycosidase</keyword>
<dbReference type="GO" id="GO:0006285">
    <property type="term" value="P:base-excision repair, AP site formation"/>
    <property type="evidence" value="ECO:0007669"/>
    <property type="project" value="TreeGrafter"/>
</dbReference>
<dbReference type="Gene3D" id="1.10.340.30">
    <property type="entry name" value="Hypothetical protein, domain 2"/>
    <property type="match status" value="1"/>
</dbReference>
<dbReference type="GO" id="GO:0005634">
    <property type="term" value="C:nucleus"/>
    <property type="evidence" value="ECO:0007669"/>
    <property type="project" value="TreeGrafter"/>
</dbReference>
<dbReference type="Gene3D" id="3.30.310.40">
    <property type="match status" value="1"/>
</dbReference>
<accession>A0A2P6VAZ9</accession>
<dbReference type="CDD" id="cd00056">
    <property type="entry name" value="ENDO3c"/>
    <property type="match status" value="1"/>
</dbReference>
<comment type="caution">
    <text evidence="11">The sequence shown here is derived from an EMBL/GenBank/DDBJ whole genome shotgun (WGS) entry which is preliminary data.</text>
</comment>
<evidence type="ECO:0000256" key="6">
    <source>
        <dbReference type="ARBA" id="ARBA00023239"/>
    </source>
</evidence>
<keyword evidence="4" id="KW-0378">Hydrolase</keyword>
<proteinExistence type="inferred from homology"/>
<dbReference type="Pfam" id="PF07934">
    <property type="entry name" value="OGG_N"/>
    <property type="match status" value="1"/>
</dbReference>
<evidence type="ECO:0000256" key="5">
    <source>
        <dbReference type="ARBA" id="ARBA00023204"/>
    </source>
</evidence>
<dbReference type="GO" id="GO:0140078">
    <property type="term" value="F:class I DNA-(apurinic or apyrimidinic site) endonuclease activity"/>
    <property type="evidence" value="ECO:0007669"/>
    <property type="project" value="UniProtKB-EC"/>
</dbReference>
<protein>
    <recommendedName>
        <fullName evidence="2">DNA-(apurinic or apyrimidinic site) lyase</fullName>
        <ecNumber evidence="2">4.2.99.18</ecNumber>
    </recommendedName>
</protein>
<feature type="region of interest" description="Disordered" evidence="9">
    <location>
        <begin position="199"/>
        <end position="218"/>
    </location>
</feature>
<dbReference type="InterPro" id="IPR011257">
    <property type="entry name" value="DNA_glycosylase"/>
</dbReference>
<comment type="catalytic activity">
    <reaction evidence="8">
        <text>2'-deoxyribonucleotide-(2'-deoxyribose 5'-phosphate)-2'-deoxyribonucleotide-DNA = a 3'-end 2'-deoxyribonucleotide-(2,3-dehydro-2,3-deoxyribose 5'-phosphate)-DNA + a 5'-end 5'-phospho-2'-deoxyribonucleoside-DNA + H(+)</text>
        <dbReference type="Rhea" id="RHEA:66592"/>
        <dbReference type="Rhea" id="RHEA-COMP:13180"/>
        <dbReference type="Rhea" id="RHEA-COMP:16897"/>
        <dbReference type="Rhea" id="RHEA-COMP:17067"/>
        <dbReference type="ChEBI" id="CHEBI:15378"/>
        <dbReference type="ChEBI" id="CHEBI:136412"/>
        <dbReference type="ChEBI" id="CHEBI:157695"/>
        <dbReference type="ChEBI" id="CHEBI:167181"/>
        <dbReference type="EC" id="4.2.99.18"/>
    </reaction>
</comment>
<dbReference type="EMBL" id="LHPF02000015">
    <property type="protein sequence ID" value="PSC71264.1"/>
    <property type="molecule type" value="Genomic_DNA"/>
</dbReference>
<dbReference type="GO" id="GO:0003684">
    <property type="term" value="F:damaged DNA binding"/>
    <property type="evidence" value="ECO:0007669"/>
    <property type="project" value="InterPro"/>
</dbReference>
<dbReference type="OrthoDB" id="238681at2759"/>
<dbReference type="GO" id="GO:0034039">
    <property type="term" value="F:8-oxo-7,8-dihydroguanine DNA N-glycosylase activity"/>
    <property type="evidence" value="ECO:0007669"/>
    <property type="project" value="TreeGrafter"/>
</dbReference>
<dbReference type="SUPFAM" id="SSF55945">
    <property type="entry name" value="TATA-box binding protein-like"/>
    <property type="match status" value="1"/>
</dbReference>
<dbReference type="PANTHER" id="PTHR10242:SF2">
    <property type="entry name" value="N-GLYCOSYLASE_DNA LYASE"/>
    <property type="match status" value="1"/>
</dbReference>
<dbReference type="SUPFAM" id="SSF48150">
    <property type="entry name" value="DNA-glycosylase"/>
    <property type="match status" value="1"/>
</dbReference>
<sequence length="326" mass="33955">MAAAMKQEEGGAMDGQPSLTWRSLGTPASELRLEWTLPTGQSFRWRQTGSEPIEFTGMVGQRAVRLRQLADDVQYLVIARGAITQAASLPASGAGSAAATVEHPAAAEAAADAAALRDYFNLGTSLAELAPGWCAACDRFAAVHPLLPGARMLRQDPVECLVQFVCSSNNHISRIGGMVERLCRNYGTRLHLLPGAAAEGGVQEGEEPGGKGEAVAAGAGGKPAPPLELFAFPTLEQLAAASEEALRADGYGYRAKFITGSVAALLAKPQGGDAWLRGLRDVPFEEAAEALTTLPGIGPKVAACICLFSLDKHEAIPGKQAGSARP</sequence>
<dbReference type="InterPro" id="IPR012904">
    <property type="entry name" value="OGG_N"/>
</dbReference>
<dbReference type="InterPro" id="IPR003265">
    <property type="entry name" value="HhH-GPD_domain"/>
</dbReference>
<evidence type="ECO:0000259" key="10">
    <source>
        <dbReference type="Pfam" id="PF07934"/>
    </source>
</evidence>
<evidence type="ECO:0000256" key="2">
    <source>
        <dbReference type="ARBA" id="ARBA00012720"/>
    </source>
</evidence>
<evidence type="ECO:0000256" key="8">
    <source>
        <dbReference type="ARBA" id="ARBA00044632"/>
    </source>
</evidence>
<dbReference type="PANTHER" id="PTHR10242">
    <property type="entry name" value="8-OXOGUANINE DNA GLYCOSYLASE"/>
    <property type="match status" value="1"/>
</dbReference>
<comment type="similarity">
    <text evidence="1">Belongs to the type-1 OGG1 family.</text>
</comment>
<gene>
    <name evidence="11" type="ORF">C2E20_5382</name>
</gene>
<dbReference type="GO" id="GO:0006289">
    <property type="term" value="P:nucleotide-excision repair"/>
    <property type="evidence" value="ECO:0007669"/>
    <property type="project" value="InterPro"/>
</dbReference>
<evidence type="ECO:0000256" key="7">
    <source>
        <dbReference type="ARBA" id="ARBA00023295"/>
    </source>
</evidence>
<keyword evidence="3" id="KW-0227">DNA damage</keyword>
<dbReference type="Proteomes" id="UP000239649">
    <property type="component" value="Unassembled WGS sequence"/>
</dbReference>